<dbReference type="GO" id="GO:0004674">
    <property type="term" value="F:protein serine/threonine kinase activity"/>
    <property type="evidence" value="ECO:0007669"/>
    <property type="project" value="UniProtKB-KW"/>
</dbReference>
<dbReference type="CDD" id="cd17535">
    <property type="entry name" value="REC_NarL-like"/>
    <property type="match status" value="1"/>
</dbReference>
<dbReference type="EC" id="2.7.11.1" evidence="1"/>
<dbReference type="OrthoDB" id="136365at2"/>
<dbReference type="Pfam" id="PF00072">
    <property type="entry name" value="Response_reg"/>
    <property type="match status" value="1"/>
</dbReference>
<dbReference type="GO" id="GO:0006355">
    <property type="term" value="P:regulation of DNA-templated transcription"/>
    <property type="evidence" value="ECO:0007669"/>
    <property type="project" value="InterPro"/>
</dbReference>
<feature type="domain" description="HTH luxR-type" evidence="11">
    <location>
        <begin position="469"/>
        <end position="540"/>
    </location>
</feature>
<keyword evidence="5 9" id="KW-0547">Nucleotide-binding</keyword>
<evidence type="ECO:0000256" key="3">
    <source>
        <dbReference type="ARBA" id="ARBA00022553"/>
    </source>
</evidence>
<dbReference type="InterPro" id="IPR001789">
    <property type="entry name" value="Sig_transdc_resp-reg_receiver"/>
</dbReference>
<evidence type="ECO:0000259" key="12">
    <source>
        <dbReference type="PROSITE" id="PS50110"/>
    </source>
</evidence>
<dbReference type="PROSITE" id="PS00107">
    <property type="entry name" value="PROTEIN_KINASE_ATP"/>
    <property type="match status" value="1"/>
</dbReference>
<dbReference type="PRINTS" id="PR00038">
    <property type="entry name" value="HTHLUXR"/>
</dbReference>
<evidence type="ECO:0000256" key="8">
    <source>
        <dbReference type="PROSITE-ProRule" id="PRU00169"/>
    </source>
</evidence>
<reference evidence="14" key="1">
    <citation type="submission" date="2016-10" db="EMBL/GenBank/DDBJ databases">
        <authorList>
            <person name="Varghese N."/>
        </authorList>
    </citation>
    <scope>NUCLEOTIDE SEQUENCE [LARGE SCALE GENOMIC DNA]</scope>
    <source>
        <strain evidence="14">DSM 44719</strain>
    </source>
</reference>
<organism evidence="13 14">
    <name type="scientific">Rhodococcus jostii</name>
    <dbReference type="NCBI Taxonomy" id="132919"/>
    <lineage>
        <taxon>Bacteria</taxon>
        <taxon>Bacillati</taxon>
        <taxon>Actinomycetota</taxon>
        <taxon>Actinomycetes</taxon>
        <taxon>Mycobacteriales</taxon>
        <taxon>Nocardiaceae</taxon>
        <taxon>Rhodococcus</taxon>
    </lineage>
</organism>
<dbReference type="SUPFAM" id="SSF56112">
    <property type="entry name" value="Protein kinase-like (PK-like)"/>
    <property type="match status" value="1"/>
</dbReference>
<protein>
    <recommendedName>
        <fullName evidence="1">non-specific serine/threonine protein kinase</fullName>
        <ecNumber evidence="1">2.7.11.1</ecNumber>
    </recommendedName>
</protein>
<dbReference type="InterPro" id="IPR000792">
    <property type="entry name" value="Tscrpt_reg_LuxR_C"/>
</dbReference>
<dbReference type="InterPro" id="IPR011006">
    <property type="entry name" value="CheY-like_superfamily"/>
</dbReference>
<dbReference type="GO" id="GO:0000160">
    <property type="term" value="P:phosphorelay signal transduction system"/>
    <property type="evidence" value="ECO:0007669"/>
    <property type="project" value="InterPro"/>
</dbReference>
<dbReference type="InterPro" id="IPR000719">
    <property type="entry name" value="Prot_kinase_dom"/>
</dbReference>
<dbReference type="RefSeq" id="WP_073357920.1">
    <property type="nucleotide sequence ID" value="NZ_FNTL01000002.1"/>
</dbReference>
<dbReference type="SUPFAM" id="SSF52172">
    <property type="entry name" value="CheY-like"/>
    <property type="match status" value="1"/>
</dbReference>
<evidence type="ECO:0000256" key="9">
    <source>
        <dbReference type="PROSITE-ProRule" id="PRU10141"/>
    </source>
</evidence>
<keyword evidence="7 9" id="KW-0067">ATP-binding</keyword>
<dbReference type="InterPro" id="IPR017441">
    <property type="entry name" value="Protein_kinase_ATP_BS"/>
</dbReference>
<dbReference type="SMART" id="SM00220">
    <property type="entry name" value="S_TKc"/>
    <property type="match status" value="1"/>
</dbReference>
<feature type="modified residue" description="4-aspartylphosphate" evidence="8">
    <location>
        <position position="378"/>
    </location>
</feature>
<proteinExistence type="predicted"/>
<dbReference type="GO" id="GO:0005524">
    <property type="term" value="F:ATP binding"/>
    <property type="evidence" value="ECO:0007669"/>
    <property type="project" value="UniProtKB-UniRule"/>
</dbReference>
<keyword evidence="2" id="KW-0723">Serine/threonine-protein kinase</keyword>
<keyword evidence="6 13" id="KW-0418">Kinase</keyword>
<dbReference type="PANTHER" id="PTHR43289:SF6">
    <property type="entry name" value="SERINE_THREONINE-PROTEIN KINASE NEKL-3"/>
    <property type="match status" value="1"/>
</dbReference>
<dbReference type="EMBL" id="FNTL01000002">
    <property type="protein sequence ID" value="SEB36380.1"/>
    <property type="molecule type" value="Genomic_DNA"/>
</dbReference>
<evidence type="ECO:0000256" key="5">
    <source>
        <dbReference type="ARBA" id="ARBA00022741"/>
    </source>
</evidence>
<evidence type="ECO:0000256" key="1">
    <source>
        <dbReference type="ARBA" id="ARBA00012513"/>
    </source>
</evidence>
<dbReference type="CDD" id="cd14014">
    <property type="entry name" value="STKc_PknB_like"/>
    <property type="match status" value="1"/>
</dbReference>
<name>A0A1H4IQQ7_RHOJO</name>
<dbReference type="SMART" id="SM00448">
    <property type="entry name" value="REC"/>
    <property type="match status" value="1"/>
</dbReference>
<evidence type="ECO:0000256" key="2">
    <source>
        <dbReference type="ARBA" id="ARBA00022527"/>
    </source>
</evidence>
<feature type="domain" description="Response regulatory" evidence="12">
    <location>
        <begin position="328"/>
        <end position="447"/>
    </location>
</feature>
<feature type="binding site" evidence="9">
    <location>
        <position position="55"/>
    </location>
    <ligand>
        <name>ATP</name>
        <dbReference type="ChEBI" id="CHEBI:30616"/>
    </ligand>
</feature>
<dbReference type="Gene3D" id="3.40.50.2300">
    <property type="match status" value="1"/>
</dbReference>
<dbReference type="Gene3D" id="1.10.510.10">
    <property type="entry name" value="Transferase(Phosphotransferase) domain 1"/>
    <property type="match status" value="1"/>
</dbReference>
<dbReference type="PROSITE" id="PS50110">
    <property type="entry name" value="RESPONSE_REGULATORY"/>
    <property type="match status" value="1"/>
</dbReference>
<dbReference type="PANTHER" id="PTHR43289">
    <property type="entry name" value="MITOGEN-ACTIVATED PROTEIN KINASE KINASE KINASE 20-RELATED"/>
    <property type="match status" value="1"/>
</dbReference>
<dbReference type="SMART" id="SM00421">
    <property type="entry name" value="HTH_LUXR"/>
    <property type="match status" value="1"/>
</dbReference>
<evidence type="ECO:0000313" key="13">
    <source>
        <dbReference type="EMBL" id="SEB36380.1"/>
    </source>
</evidence>
<evidence type="ECO:0000256" key="6">
    <source>
        <dbReference type="ARBA" id="ARBA00022777"/>
    </source>
</evidence>
<dbReference type="Pfam" id="PF00196">
    <property type="entry name" value="GerE"/>
    <property type="match status" value="1"/>
</dbReference>
<gene>
    <name evidence="13" type="ORF">SAMN04490220_0394</name>
</gene>
<evidence type="ECO:0000313" key="14">
    <source>
        <dbReference type="Proteomes" id="UP000183407"/>
    </source>
</evidence>
<dbReference type="InterPro" id="IPR011009">
    <property type="entry name" value="Kinase-like_dom_sf"/>
</dbReference>
<accession>A0A1H4IQQ7</accession>
<keyword evidence="3 8" id="KW-0597">Phosphoprotein</keyword>
<dbReference type="Proteomes" id="UP000183407">
    <property type="component" value="Unassembled WGS sequence"/>
</dbReference>
<keyword evidence="4" id="KW-0808">Transferase</keyword>
<sequence>MAELDPPDTRGNPAPPIAAELAAAGFDDAHEVGRGGFGTVYRCRQRSLDRTVAVKVLTCAPDPDNLERFLREQRAMGKLSGHPNIVNVFQVGVTESGLPYIVMQYHPHDSLAALIRKAGPLRWQDALHLGVKMAGALETAHRLATLHRDIKPANILLTDYGDPQLTDFGIARIAGGFETTTGVITGSPAFTAPEVLEGQAPTPASDVYSLGATLFCAVTGHAAFERRVGEQVVTQFLRTTDAPHPDLDRIHIPDDVRSAIEHAMATSPVGRPGTAAELGDELRQAQRRHGLTVDDMAVPTHIGEDHADGGHQTARLEGGESPVTTQLRVILADDDVLLREGVASLLTRSGFDVVGQAGDAVQLLDLVRAAAADLVVVDVRMPPTHTTEGLDAARVVREEFPEVGILVLSAHADVENAMELLASGRGIGYLLKSRVTDVEDFADTLQRIAKGASVVDPALVQELVSVQRRDDPLAVLSVREREVLALMAEGRSNAGIARRLWVAEGTVEKHVRSILTKLSLPGTGDDHRRVLAVVTFLEAR</sequence>
<dbReference type="PROSITE" id="PS50011">
    <property type="entry name" value="PROTEIN_KINASE_DOM"/>
    <property type="match status" value="1"/>
</dbReference>
<evidence type="ECO:0000256" key="4">
    <source>
        <dbReference type="ARBA" id="ARBA00022679"/>
    </source>
</evidence>
<dbReference type="Gene3D" id="3.30.200.20">
    <property type="entry name" value="Phosphorylase Kinase, domain 1"/>
    <property type="match status" value="1"/>
</dbReference>
<evidence type="ECO:0000256" key="7">
    <source>
        <dbReference type="ARBA" id="ARBA00022840"/>
    </source>
</evidence>
<dbReference type="CDD" id="cd06170">
    <property type="entry name" value="LuxR_C_like"/>
    <property type="match status" value="1"/>
</dbReference>
<evidence type="ECO:0000259" key="10">
    <source>
        <dbReference type="PROSITE" id="PS50011"/>
    </source>
</evidence>
<evidence type="ECO:0000259" key="11">
    <source>
        <dbReference type="PROSITE" id="PS50043"/>
    </source>
</evidence>
<dbReference type="InterPro" id="IPR058245">
    <property type="entry name" value="NreC/VraR/RcsB-like_REC"/>
</dbReference>
<dbReference type="PROSITE" id="PS00622">
    <property type="entry name" value="HTH_LUXR_1"/>
    <property type="match status" value="1"/>
</dbReference>
<dbReference type="PROSITE" id="PS50043">
    <property type="entry name" value="HTH_LUXR_2"/>
    <property type="match status" value="1"/>
</dbReference>
<dbReference type="Pfam" id="PF00069">
    <property type="entry name" value="Pkinase"/>
    <property type="match status" value="1"/>
</dbReference>
<feature type="domain" description="Protein kinase" evidence="10">
    <location>
        <begin position="26"/>
        <end position="292"/>
    </location>
</feature>
<dbReference type="AlphaFoldDB" id="A0A1H4IQQ7"/>